<evidence type="ECO:0000313" key="5">
    <source>
        <dbReference type="Proteomes" id="UP000488295"/>
    </source>
</evidence>
<evidence type="ECO:0000256" key="2">
    <source>
        <dbReference type="SAM" id="MobiDB-lite"/>
    </source>
</evidence>
<sequence>MEKLMTSKKNRNLTRNLADEKQRFGIRKFSVGVASVLLGTSLMFGANTQIVHADSENGGINSSTETTSEVQSKSENDAANTSNVKNEAKATENEVETSRLFCKS</sequence>
<dbReference type="Pfam" id="PF04650">
    <property type="entry name" value="YSIRK_signal"/>
    <property type="match status" value="1"/>
</dbReference>
<dbReference type="EMBL" id="WKKC01000022">
    <property type="protein sequence ID" value="MTE03655.1"/>
    <property type="molecule type" value="Genomic_DNA"/>
</dbReference>
<evidence type="ECO:0000256" key="1">
    <source>
        <dbReference type="ARBA" id="ARBA00022729"/>
    </source>
</evidence>
<organism evidence="4 5">
    <name type="scientific">Lactobacillus johnsonii</name>
    <dbReference type="NCBI Taxonomy" id="33959"/>
    <lineage>
        <taxon>Bacteria</taxon>
        <taxon>Bacillati</taxon>
        <taxon>Bacillota</taxon>
        <taxon>Bacilli</taxon>
        <taxon>Lactobacillales</taxon>
        <taxon>Lactobacillaceae</taxon>
        <taxon>Lactobacillus</taxon>
    </lineage>
</organism>
<dbReference type="NCBIfam" id="TIGR01168">
    <property type="entry name" value="YSIRK_signal"/>
    <property type="match status" value="1"/>
</dbReference>
<gene>
    <name evidence="4" type="ORF">GJU95_07725</name>
</gene>
<feature type="compositionally biased region" description="Polar residues" evidence="2">
    <location>
        <begin position="58"/>
        <end position="85"/>
    </location>
</feature>
<feature type="region of interest" description="Disordered" evidence="2">
    <location>
        <begin position="53"/>
        <end position="104"/>
    </location>
</feature>
<accession>A0A9X4XAZ2</accession>
<dbReference type="AlphaFoldDB" id="A0A9X4XAZ2"/>
<evidence type="ECO:0000259" key="3">
    <source>
        <dbReference type="Pfam" id="PF04650"/>
    </source>
</evidence>
<dbReference type="InterPro" id="IPR005877">
    <property type="entry name" value="YSIRK_signal_dom"/>
</dbReference>
<name>A0A9X4XAZ2_LACJH</name>
<evidence type="ECO:0000313" key="4">
    <source>
        <dbReference type="EMBL" id="MTE03655.1"/>
    </source>
</evidence>
<dbReference type="Proteomes" id="UP000488295">
    <property type="component" value="Unassembled WGS sequence"/>
</dbReference>
<keyword evidence="1" id="KW-0732">Signal</keyword>
<feature type="domain" description="YSIRK Gram-positive signal peptide" evidence="3">
    <location>
        <begin position="19"/>
        <end position="44"/>
    </location>
</feature>
<proteinExistence type="predicted"/>
<comment type="caution">
    <text evidence="4">The sequence shown here is derived from an EMBL/GenBank/DDBJ whole genome shotgun (WGS) entry which is preliminary data.</text>
</comment>
<feature type="non-terminal residue" evidence="4">
    <location>
        <position position="104"/>
    </location>
</feature>
<protein>
    <submittedName>
        <fullName evidence="4">YSIRK-type signal peptide-containing protein</fullName>
    </submittedName>
</protein>
<reference evidence="4 5" key="1">
    <citation type="submission" date="2019-11" db="EMBL/GenBank/DDBJ databases">
        <title>Gastrointestinal microbiota of Peromyscus leucopus.</title>
        <authorList>
            <person name="Milovic A."/>
            <person name="Bassam K."/>
            <person name="Barbour A.G."/>
        </authorList>
    </citation>
    <scope>NUCLEOTIDE SEQUENCE [LARGE SCALE GENOMIC DNA]</scope>
    <source>
        <strain evidence="4 5">LL8</strain>
    </source>
</reference>